<dbReference type="Pfam" id="PF07589">
    <property type="entry name" value="PEP-CTERM"/>
    <property type="match status" value="1"/>
</dbReference>
<evidence type="ECO:0000313" key="3">
    <source>
        <dbReference type="Proteomes" id="UP000316443"/>
    </source>
</evidence>
<dbReference type="EMBL" id="SFCA01000029">
    <property type="protein sequence ID" value="TRT61625.1"/>
    <property type="molecule type" value="Genomic_DNA"/>
</dbReference>
<evidence type="ECO:0000313" key="2">
    <source>
        <dbReference type="EMBL" id="TRT61625.1"/>
    </source>
</evidence>
<dbReference type="NCBIfam" id="TIGR02595">
    <property type="entry name" value="PEP_CTERM"/>
    <property type="match status" value="1"/>
</dbReference>
<protein>
    <submittedName>
        <fullName evidence="2">PEP-CTERM sorting domain-containing protein</fullName>
    </submittedName>
</protein>
<organism evidence="2 3">
    <name type="scientific">Microcystis aeruginosa Ma_QC_C_20070703_M131</name>
    <dbReference type="NCBI Taxonomy" id="2486263"/>
    <lineage>
        <taxon>Bacteria</taxon>
        <taxon>Bacillati</taxon>
        <taxon>Cyanobacteriota</taxon>
        <taxon>Cyanophyceae</taxon>
        <taxon>Oscillatoriophycideae</taxon>
        <taxon>Chroococcales</taxon>
        <taxon>Microcystaceae</taxon>
        <taxon>Microcystis</taxon>
    </lineage>
</organism>
<proteinExistence type="predicted"/>
<feature type="domain" description="Ice-binding protein C-terminal" evidence="1">
    <location>
        <begin position="61"/>
        <end position="83"/>
    </location>
</feature>
<accession>A0A551YKX1</accession>
<gene>
    <name evidence="2" type="ORF">EWV85_02710</name>
</gene>
<evidence type="ECO:0000259" key="1">
    <source>
        <dbReference type="Pfam" id="PF07589"/>
    </source>
</evidence>
<dbReference type="AlphaFoldDB" id="A0A551YKX1"/>
<sequence>MVYEDDSFMNLVADVTSVNGSPSTFSPILGQYQKLLVSDSVTPGSMEKIISLSNKFTQRSPEPGTLLGLLAVGGLGMISRFKRQK</sequence>
<name>A0A551YKX1_MICAE</name>
<dbReference type="InterPro" id="IPR013424">
    <property type="entry name" value="Ice-binding_C"/>
</dbReference>
<dbReference type="Proteomes" id="UP000316443">
    <property type="component" value="Unassembled WGS sequence"/>
</dbReference>
<comment type="caution">
    <text evidence="2">The sequence shown here is derived from an EMBL/GenBank/DDBJ whole genome shotgun (WGS) entry which is preliminary data.</text>
</comment>
<reference evidence="2 3" key="1">
    <citation type="submission" date="2019-01" db="EMBL/GenBank/DDBJ databases">
        <title>Coherence of Microcystis species and biogeography revealed through population genomics.</title>
        <authorList>
            <person name="Perez-Carrascal O.M."/>
            <person name="Terrat Y."/>
            <person name="Giani A."/>
            <person name="Fortin N."/>
            <person name="Tromas N."/>
            <person name="Shapiro B.J."/>
        </authorList>
    </citation>
    <scope>NUCLEOTIDE SEQUENCE [LARGE SCALE GENOMIC DNA]</scope>
    <source>
        <strain evidence="2">Ma_QC_C_20070703_M131</strain>
    </source>
</reference>